<evidence type="ECO:0000313" key="2">
    <source>
        <dbReference type="EMBL" id="SNX45728.1"/>
    </source>
</evidence>
<dbReference type="InterPro" id="IPR001303">
    <property type="entry name" value="Aldolase_II/adducin_N"/>
</dbReference>
<proteinExistence type="predicted"/>
<reference evidence="3" key="1">
    <citation type="submission" date="2016-09" db="EMBL/GenBank/DDBJ databases">
        <authorList>
            <person name="Varghese N."/>
            <person name="Submissions S."/>
        </authorList>
    </citation>
    <scope>NUCLEOTIDE SEQUENCE [LARGE SCALE GENOMIC DNA]</scope>
    <source>
        <strain evidence="3">ANC 4466</strain>
    </source>
</reference>
<gene>
    <name evidence="2" type="ORF">SAMN05421731_105283</name>
</gene>
<evidence type="ECO:0000259" key="1">
    <source>
        <dbReference type="Pfam" id="PF00596"/>
    </source>
</evidence>
<evidence type="ECO:0000313" key="3">
    <source>
        <dbReference type="Proteomes" id="UP000219042"/>
    </source>
</evidence>
<feature type="domain" description="Class II aldolase/adducin N-terminal" evidence="1">
    <location>
        <begin position="93"/>
        <end position="200"/>
    </location>
</feature>
<dbReference type="Gene3D" id="3.40.225.10">
    <property type="entry name" value="Class II aldolase/adducin N-terminal domain"/>
    <property type="match status" value="1"/>
</dbReference>
<organism evidence="2 3">
    <name type="scientific">Acinetobacter puyangensis</name>
    <dbReference type="NCBI Taxonomy" id="1096779"/>
    <lineage>
        <taxon>Bacteria</taxon>
        <taxon>Pseudomonadati</taxon>
        <taxon>Pseudomonadota</taxon>
        <taxon>Gammaproteobacteria</taxon>
        <taxon>Moraxellales</taxon>
        <taxon>Moraxellaceae</taxon>
        <taxon>Acinetobacter</taxon>
    </lineage>
</organism>
<dbReference type="SUPFAM" id="SSF53639">
    <property type="entry name" value="AraD/HMP-PK domain-like"/>
    <property type="match status" value="1"/>
</dbReference>
<dbReference type="Proteomes" id="UP000219042">
    <property type="component" value="Unassembled WGS sequence"/>
</dbReference>
<keyword evidence="3" id="KW-1185">Reference proteome</keyword>
<name>A0A240EAH4_9GAMM</name>
<dbReference type="EMBL" id="OANT01000005">
    <property type="protein sequence ID" value="SNX45728.1"/>
    <property type="molecule type" value="Genomic_DNA"/>
</dbReference>
<protein>
    <submittedName>
        <fullName evidence="2">Class II Aldolase and Adducin N-terminal domain-containing protein</fullName>
    </submittedName>
</protein>
<dbReference type="Pfam" id="PF00596">
    <property type="entry name" value="Aldolase_II"/>
    <property type="match status" value="1"/>
</dbReference>
<accession>A0A240EAH4</accession>
<dbReference type="RefSeq" id="WP_097079483.1">
    <property type="nucleotide sequence ID" value="NZ_BAABHT010000005.1"/>
</dbReference>
<dbReference type="AlphaFoldDB" id="A0A240EAH4"/>
<dbReference type="OrthoDB" id="8478087at2"/>
<sequence>MSAAIIQTPLSEQLTNFIDENRERAEYAFEVFRQTNTITANGTVGFVERVPFEDKLVNFNYAGPWVRDRKSSVSVETLDGEVLVGRKAGGGRYNKLFREHADVTTISHVHAPSLGAWAQTHRTLPVRYVPVQRFHLFKELPVYIDRRQAEVDFILDQLNIDIEHRAILEANGGATVWGRKGLQETAEFILLLEEGANIQLLAELIGGSRDYGQGVLKQQWKMSGLTEKARTLGLLPIH</sequence>
<dbReference type="GO" id="GO:0005996">
    <property type="term" value="P:monosaccharide metabolic process"/>
    <property type="evidence" value="ECO:0007669"/>
    <property type="project" value="UniProtKB-ARBA"/>
</dbReference>
<dbReference type="InterPro" id="IPR036409">
    <property type="entry name" value="Aldolase_II/adducin_N_sf"/>
</dbReference>